<keyword evidence="1" id="KW-0732">Signal</keyword>
<accession>A0A2P6PKI7</accession>
<sequence length="58" mass="6666">MSIRLGLTIIKIVNGLLTLFCQEGILEGSNISTMCLSHVRVLRTLNWFGLFNFYQVYK</sequence>
<dbReference type="Gramene" id="PRQ22448">
    <property type="protein sequence ID" value="PRQ22448"/>
    <property type="gene ID" value="RchiOBHm_Chr6g0250431"/>
</dbReference>
<comment type="caution">
    <text evidence="2">The sequence shown here is derived from an EMBL/GenBank/DDBJ whole genome shotgun (WGS) entry which is preliminary data.</text>
</comment>
<feature type="chain" id="PRO_5015153003" evidence="1">
    <location>
        <begin position="16"/>
        <end position="58"/>
    </location>
</feature>
<gene>
    <name evidence="2" type="ORF">RchiOBHm_Chr6g0250431</name>
</gene>
<reference evidence="2 3" key="1">
    <citation type="journal article" date="2018" name="Nat. Genet.">
        <title>The Rosa genome provides new insights in the design of modern roses.</title>
        <authorList>
            <person name="Bendahmane M."/>
        </authorList>
    </citation>
    <scope>NUCLEOTIDE SEQUENCE [LARGE SCALE GENOMIC DNA]</scope>
    <source>
        <strain evidence="3">cv. Old Blush</strain>
    </source>
</reference>
<proteinExistence type="predicted"/>
<organism evidence="2 3">
    <name type="scientific">Rosa chinensis</name>
    <name type="common">China rose</name>
    <dbReference type="NCBI Taxonomy" id="74649"/>
    <lineage>
        <taxon>Eukaryota</taxon>
        <taxon>Viridiplantae</taxon>
        <taxon>Streptophyta</taxon>
        <taxon>Embryophyta</taxon>
        <taxon>Tracheophyta</taxon>
        <taxon>Spermatophyta</taxon>
        <taxon>Magnoliopsida</taxon>
        <taxon>eudicotyledons</taxon>
        <taxon>Gunneridae</taxon>
        <taxon>Pentapetalae</taxon>
        <taxon>rosids</taxon>
        <taxon>fabids</taxon>
        <taxon>Rosales</taxon>
        <taxon>Rosaceae</taxon>
        <taxon>Rosoideae</taxon>
        <taxon>Rosoideae incertae sedis</taxon>
        <taxon>Rosa</taxon>
    </lineage>
</organism>
<dbReference type="AlphaFoldDB" id="A0A2P6PKI7"/>
<protein>
    <submittedName>
        <fullName evidence="2">Uncharacterized protein</fullName>
    </submittedName>
</protein>
<feature type="signal peptide" evidence="1">
    <location>
        <begin position="1"/>
        <end position="15"/>
    </location>
</feature>
<keyword evidence="3" id="KW-1185">Reference proteome</keyword>
<evidence type="ECO:0000256" key="1">
    <source>
        <dbReference type="SAM" id="SignalP"/>
    </source>
</evidence>
<name>A0A2P6PKI7_ROSCH</name>
<dbReference type="Proteomes" id="UP000238479">
    <property type="component" value="Chromosome 6"/>
</dbReference>
<evidence type="ECO:0000313" key="3">
    <source>
        <dbReference type="Proteomes" id="UP000238479"/>
    </source>
</evidence>
<evidence type="ECO:0000313" key="2">
    <source>
        <dbReference type="EMBL" id="PRQ22448.1"/>
    </source>
</evidence>
<dbReference type="EMBL" id="PDCK01000044">
    <property type="protein sequence ID" value="PRQ22448.1"/>
    <property type="molecule type" value="Genomic_DNA"/>
</dbReference>